<name>A0A7W6E4G0_9RHOB</name>
<comment type="caution">
    <text evidence="1">The sequence shown here is derived from an EMBL/GenBank/DDBJ whole genome shotgun (WGS) entry which is preliminary data.</text>
</comment>
<dbReference type="InterPro" id="IPR018666">
    <property type="entry name" value="DUF2125"/>
</dbReference>
<organism evidence="1 2">
    <name type="scientific">Sulfitobacter undariae</name>
    <dbReference type="NCBI Taxonomy" id="1563671"/>
    <lineage>
        <taxon>Bacteria</taxon>
        <taxon>Pseudomonadati</taxon>
        <taxon>Pseudomonadota</taxon>
        <taxon>Alphaproteobacteria</taxon>
        <taxon>Rhodobacterales</taxon>
        <taxon>Roseobacteraceae</taxon>
        <taxon>Sulfitobacter</taxon>
    </lineage>
</organism>
<protein>
    <recommendedName>
        <fullName evidence="3">DUF2125 domain-containing protein</fullName>
    </recommendedName>
</protein>
<dbReference type="Proteomes" id="UP000530268">
    <property type="component" value="Unassembled WGS sequence"/>
</dbReference>
<dbReference type="AlphaFoldDB" id="A0A7W6E4G0"/>
<evidence type="ECO:0008006" key="3">
    <source>
        <dbReference type="Google" id="ProtNLM"/>
    </source>
</evidence>
<sequence length="331" mass="35834">MRRFALKFLILCGLVWGGWWYLATTSTQKGVNTWLESRRALGWQAETQSITSAGFPLKITTLIEGLSLEKPGAQRNLTVPNLSLSAPIYWPGHATVELGNAPITFTAGEANLVLGSEGTRADLRLHPNAALQLESLSGQSTNVIADLEDVRIFDIAQVDATVQQGRTPEAYNISLTATGFALGQTILEKSALPPPWPASFEPIVADMTVIFDRPLDRRALQGPRPQPRSIRIAEVTAKYADTGLTLSGDFTVDAVGIPTGALRVQLRNWQNVYEMSVASGAVPAEWASTLEKMLRSMSDASGTLDLTITAQNGQLRIGFLPLGTAPRLIIR</sequence>
<reference evidence="1 2" key="1">
    <citation type="submission" date="2020-08" db="EMBL/GenBank/DDBJ databases">
        <title>Genomic Encyclopedia of Type Strains, Phase IV (KMG-IV): sequencing the most valuable type-strain genomes for metagenomic binning, comparative biology and taxonomic classification.</title>
        <authorList>
            <person name="Goeker M."/>
        </authorList>
    </citation>
    <scope>NUCLEOTIDE SEQUENCE [LARGE SCALE GENOMIC DNA]</scope>
    <source>
        <strain evidence="1 2">DSM 102234</strain>
    </source>
</reference>
<evidence type="ECO:0000313" key="1">
    <source>
        <dbReference type="EMBL" id="MBB3993236.1"/>
    </source>
</evidence>
<gene>
    <name evidence="1" type="ORF">GGR95_000864</name>
</gene>
<dbReference type="RefSeq" id="WP_184563130.1">
    <property type="nucleotide sequence ID" value="NZ_JACIEI010000002.1"/>
</dbReference>
<evidence type="ECO:0000313" key="2">
    <source>
        <dbReference type="Proteomes" id="UP000530268"/>
    </source>
</evidence>
<keyword evidence="2" id="KW-1185">Reference proteome</keyword>
<accession>A0A7W6E4G0</accession>
<dbReference type="Pfam" id="PF09898">
    <property type="entry name" value="DUF2125"/>
    <property type="match status" value="1"/>
</dbReference>
<dbReference type="EMBL" id="JACIEI010000002">
    <property type="protein sequence ID" value="MBB3993236.1"/>
    <property type="molecule type" value="Genomic_DNA"/>
</dbReference>
<proteinExistence type="predicted"/>